<evidence type="ECO:0000259" key="9">
    <source>
        <dbReference type="Pfam" id="PF00345"/>
    </source>
</evidence>
<name>A0A370R1M4_9GAMM</name>
<dbReference type="SUPFAM" id="SSF49354">
    <property type="entry name" value="PapD-like"/>
    <property type="match status" value="1"/>
</dbReference>
<keyword evidence="3" id="KW-1029">Fimbrium biogenesis</keyword>
<accession>A0A370R1M4</accession>
<dbReference type="PROSITE" id="PS00635">
    <property type="entry name" value="PILI_CHAPERONE"/>
    <property type="match status" value="1"/>
</dbReference>
<feature type="signal peptide" evidence="8">
    <location>
        <begin position="1"/>
        <end position="17"/>
    </location>
</feature>
<dbReference type="GO" id="GO:0030288">
    <property type="term" value="C:outer membrane-bounded periplasmic space"/>
    <property type="evidence" value="ECO:0007669"/>
    <property type="project" value="InterPro"/>
</dbReference>
<dbReference type="FunFam" id="2.60.40.10:FF:000458">
    <property type="entry name" value="Molecular chaperone FimC"/>
    <property type="match status" value="1"/>
</dbReference>
<dbReference type="InterPro" id="IPR008962">
    <property type="entry name" value="PapD-like_sf"/>
</dbReference>
<evidence type="ECO:0000256" key="4">
    <source>
        <dbReference type="ARBA" id="ARBA00022729"/>
    </source>
</evidence>
<evidence type="ECO:0000256" key="7">
    <source>
        <dbReference type="RuleBase" id="RU003918"/>
    </source>
</evidence>
<dbReference type="Pfam" id="PF00345">
    <property type="entry name" value="PapD_N"/>
    <property type="match status" value="1"/>
</dbReference>
<comment type="similarity">
    <text evidence="2 7">Belongs to the periplasmic pilus chaperone family.</text>
</comment>
<evidence type="ECO:0000256" key="2">
    <source>
        <dbReference type="ARBA" id="ARBA00007399"/>
    </source>
</evidence>
<dbReference type="PRINTS" id="PR00969">
    <property type="entry name" value="CHAPERONPILI"/>
</dbReference>
<dbReference type="InterPro" id="IPR016147">
    <property type="entry name" value="Pili_assmbl_chaperone_N"/>
</dbReference>
<dbReference type="InterPro" id="IPR001829">
    <property type="entry name" value="Pili_assmbl_chaperone_bac"/>
</dbReference>
<dbReference type="InterPro" id="IPR016148">
    <property type="entry name" value="Pili_assmbl_chaperone_C"/>
</dbReference>
<reference evidence="11 12" key="1">
    <citation type="submission" date="2018-07" db="EMBL/GenBank/DDBJ databases">
        <title>Genomic Encyclopedia of Type Strains, Phase IV (KMG-IV): sequencing the most valuable type-strain genomes for metagenomic binning, comparative biology and taxonomic classification.</title>
        <authorList>
            <person name="Goeker M."/>
        </authorList>
    </citation>
    <scope>NUCLEOTIDE SEQUENCE [LARGE SCALE GENOMIC DNA]</scope>
    <source>
        <strain evidence="11 12">DSM 103736</strain>
    </source>
</reference>
<dbReference type="InterPro" id="IPR018046">
    <property type="entry name" value="Pili_assmbl_chaperone_CS"/>
</dbReference>
<evidence type="ECO:0000256" key="1">
    <source>
        <dbReference type="ARBA" id="ARBA00004418"/>
    </source>
</evidence>
<keyword evidence="6 7" id="KW-0143">Chaperone</keyword>
<keyword evidence="5" id="KW-0574">Periplasm</keyword>
<organism evidence="11 12">
    <name type="scientific">Enterobacillus tribolii</name>
    <dbReference type="NCBI Taxonomy" id="1487935"/>
    <lineage>
        <taxon>Bacteria</taxon>
        <taxon>Pseudomonadati</taxon>
        <taxon>Pseudomonadota</taxon>
        <taxon>Gammaproteobacteria</taxon>
        <taxon>Enterobacterales</taxon>
        <taxon>Hafniaceae</taxon>
        <taxon>Enterobacillus</taxon>
    </lineage>
</organism>
<keyword evidence="4 8" id="KW-0732">Signal</keyword>
<gene>
    <name evidence="11" type="ORF">C8D90_102304</name>
</gene>
<evidence type="ECO:0000256" key="3">
    <source>
        <dbReference type="ARBA" id="ARBA00022558"/>
    </source>
</evidence>
<dbReference type="SUPFAM" id="SSF49584">
    <property type="entry name" value="Periplasmic chaperone C-domain"/>
    <property type="match status" value="1"/>
</dbReference>
<dbReference type="Gene3D" id="2.60.40.10">
    <property type="entry name" value="Immunoglobulins"/>
    <property type="match status" value="2"/>
</dbReference>
<dbReference type="PANTHER" id="PTHR30251">
    <property type="entry name" value="PILUS ASSEMBLY CHAPERONE"/>
    <property type="match status" value="1"/>
</dbReference>
<keyword evidence="12" id="KW-1185">Reference proteome</keyword>
<feature type="domain" description="Pili assembly chaperone C-terminal" evidence="10">
    <location>
        <begin position="160"/>
        <end position="213"/>
    </location>
</feature>
<dbReference type="Pfam" id="PF02753">
    <property type="entry name" value="PapD_C"/>
    <property type="match status" value="1"/>
</dbReference>
<dbReference type="AlphaFoldDB" id="A0A370R1M4"/>
<dbReference type="Proteomes" id="UP000254848">
    <property type="component" value="Unassembled WGS sequence"/>
</dbReference>
<evidence type="ECO:0000313" key="11">
    <source>
        <dbReference type="EMBL" id="RDK95821.1"/>
    </source>
</evidence>
<dbReference type="EMBL" id="QRAP01000002">
    <property type="protein sequence ID" value="RDK95821.1"/>
    <property type="molecule type" value="Genomic_DNA"/>
</dbReference>
<proteinExistence type="inferred from homology"/>
<comment type="caution">
    <text evidence="11">The sequence shown here is derived from an EMBL/GenBank/DDBJ whole genome shotgun (WGS) entry which is preliminary data.</text>
</comment>
<dbReference type="InterPro" id="IPR036316">
    <property type="entry name" value="Pili_assmbl_chap_C_dom_sf"/>
</dbReference>
<dbReference type="GO" id="GO:0071555">
    <property type="term" value="P:cell wall organization"/>
    <property type="evidence" value="ECO:0007669"/>
    <property type="project" value="InterPro"/>
</dbReference>
<evidence type="ECO:0000256" key="6">
    <source>
        <dbReference type="ARBA" id="ARBA00023186"/>
    </source>
</evidence>
<protein>
    <submittedName>
        <fullName evidence="11">Fimbrial chaperone protein</fullName>
    </submittedName>
</protein>
<dbReference type="InterPro" id="IPR050643">
    <property type="entry name" value="Periplasmic_pilus_chap"/>
</dbReference>
<evidence type="ECO:0000256" key="8">
    <source>
        <dbReference type="SAM" id="SignalP"/>
    </source>
</evidence>
<evidence type="ECO:0000256" key="5">
    <source>
        <dbReference type="ARBA" id="ARBA00022764"/>
    </source>
</evidence>
<sequence length="221" mass="23871">MAGLLAACFIFSSQSQAGGVALGATRIVYPSDSKQVSLPVTNSDGQNFFLINSWIEDEKGTKSTHFVITPPLFVIKSGKENTLRIIHSGPALPQDRETLYWLNVKAIPAVDKDKKNGNTLQLAITSRIKLFYRPGGLAQGADSAVDSITLNRQGNELIFKNPTPYYISLVNLRAGTRMLPNTTLAPLQSTSLTLPAGAGNEIGYRNINDYGSVSAEKTLTL</sequence>
<comment type="subcellular location">
    <subcellularLocation>
        <location evidence="1 7">Periplasm</location>
    </subcellularLocation>
</comment>
<evidence type="ECO:0000313" key="12">
    <source>
        <dbReference type="Proteomes" id="UP000254848"/>
    </source>
</evidence>
<dbReference type="PANTHER" id="PTHR30251:SF11">
    <property type="entry name" value="CHAPERONE PROTEIN FIMC-RELATED"/>
    <property type="match status" value="1"/>
</dbReference>
<feature type="domain" description="Pili assembly chaperone N-terminal" evidence="9">
    <location>
        <begin position="19"/>
        <end position="137"/>
    </location>
</feature>
<evidence type="ECO:0000259" key="10">
    <source>
        <dbReference type="Pfam" id="PF02753"/>
    </source>
</evidence>
<dbReference type="InterPro" id="IPR013783">
    <property type="entry name" value="Ig-like_fold"/>
</dbReference>
<feature type="chain" id="PRO_5016703498" evidence="8">
    <location>
        <begin position="18"/>
        <end position="221"/>
    </location>
</feature>